<accession>A0ACC2PJS8</accession>
<evidence type="ECO:0000313" key="1">
    <source>
        <dbReference type="EMBL" id="KAJ8683844.1"/>
    </source>
</evidence>
<proteinExistence type="predicted"/>
<protein>
    <submittedName>
        <fullName evidence="1">Uncharacterized protein</fullName>
    </submittedName>
</protein>
<evidence type="ECO:0000313" key="2">
    <source>
        <dbReference type="Proteomes" id="UP001239111"/>
    </source>
</evidence>
<sequence length="226" mass="25516">MTDECGDGLKLVRLPEAGFPDEHVLNHLRKNFYADEPLNRAVGLCNRGEAHAELDRHCASTLAHNCSCIIVDQKQSKIAGAALNGIVRKGDREECERRLAELKDSKFRSIFGLLYSIDEKVDLFERYNVDELFECRILSVQETYRGRGLANVLVENSIRIAQQAGFKVMKADATGIFSQKVFRKYGFDVVTEIPYSEVDENLRPGPPHEALKLMVKVLDQDASRTE</sequence>
<name>A0ACC2PJS8_9HYME</name>
<comment type="caution">
    <text evidence="1">The sequence shown here is derived from an EMBL/GenBank/DDBJ whole genome shotgun (WGS) entry which is preliminary data.</text>
</comment>
<gene>
    <name evidence="1" type="ORF">QAD02_019636</name>
</gene>
<keyword evidence="2" id="KW-1185">Reference proteome</keyword>
<organism evidence="1 2">
    <name type="scientific">Eretmocerus hayati</name>
    <dbReference type="NCBI Taxonomy" id="131215"/>
    <lineage>
        <taxon>Eukaryota</taxon>
        <taxon>Metazoa</taxon>
        <taxon>Ecdysozoa</taxon>
        <taxon>Arthropoda</taxon>
        <taxon>Hexapoda</taxon>
        <taxon>Insecta</taxon>
        <taxon>Pterygota</taxon>
        <taxon>Neoptera</taxon>
        <taxon>Endopterygota</taxon>
        <taxon>Hymenoptera</taxon>
        <taxon>Apocrita</taxon>
        <taxon>Proctotrupomorpha</taxon>
        <taxon>Chalcidoidea</taxon>
        <taxon>Aphelinidae</taxon>
        <taxon>Aphelininae</taxon>
        <taxon>Eretmocerus</taxon>
    </lineage>
</organism>
<dbReference type="EMBL" id="CM056741">
    <property type="protein sequence ID" value="KAJ8683844.1"/>
    <property type="molecule type" value="Genomic_DNA"/>
</dbReference>
<dbReference type="Proteomes" id="UP001239111">
    <property type="component" value="Chromosome 1"/>
</dbReference>
<reference evidence="1" key="1">
    <citation type="submission" date="2023-04" db="EMBL/GenBank/DDBJ databases">
        <title>A chromosome-level genome assembly of the parasitoid wasp Eretmocerus hayati.</title>
        <authorList>
            <person name="Zhong Y."/>
            <person name="Liu S."/>
            <person name="Liu Y."/>
        </authorList>
    </citation>
    <scope>NUCLEOTIDE SEQUENCE</scope>
    <source>
        <strain evidence="1">ZJU_SS_LIU_2023</strain>
    </source>
</reference>